<dbReference type="EC" id="4.2.1.47" evidence="3"/>
<dbReference type="GO" id="GO:0042350">
    <property type="term" value="P:GDP-L-fucose biosynthetic process"/>
    <property type="evidence" value="ECO:0007669"/>
    <property type="project" value="UniProtKB-ARBA"/>
</dbReference>
<dbReference type="PANTHER" id="PTHR43715">
    <property type="entry name" value="GDP-MANNOSE 4,6-DEHYDRATASE"/>
    <property type="match status" value="1"/>
</dbReference>
<evidence type="ECO:0000259" key="6">
    <source>
        <dbReference type="Pfam" id="PF16363"/>
    </source>
</evidence>
<dbReference type="FunFam" id="3.40.50.720:FF:000924">
    <property type="entry name" value="GDP-mannose 4,6 dehydratase"/>
    <property type="match status" value="1"/>
</dbReference>
<feature type="compositionally biased region" description="Polar residues" evidence="5">
    <location>
        <begin position="7"/>
        <end position="30"/>
    </location>
</feature>
<proteinExistence type="inferred from homology"/>
<sequence>MTRKPSADSSPHTYTLDSTSSNDKPTMDQVSTSSESSSTDSCGTPDRPRVALITGVTGQDGSYLSELLLSKGYTVHGLVRRSSNFNTARLEHLYRDPHDRGVRFFLHYGDLTDSSNLCQIVSRVRPDEVYNLGAMSHVKVSFELAEYTADVDALGALRLLTSLRTCGLEHSTRFYQASTSELYGKVKATPQDEDTPFHPRSPYGIAKQFAFWSVVNHREAYGMYAVNGILFNHESPRRGPTFVTRKITRAVVRIRAGIEQCLFVGNLDAKRDWGHARDYVECMWRMLQHDSPEDFVVATGECHSVREFVELAFTNVGLTIGWKGSRGSKDEVGVIVNDAHKPQESNGLDPHRVVVRVDPVYFRPAEVDLLCGDATKAQRELGWTPTVRFRELVAEMVASDTRELQRETHGSTKYANTAPIELRSQEFLGF</sequence>
<keyword evidence="4" id="KW-0456">Lyase</keyword>
<feature type="compositionally biased region" description="Low complexity" evidence="5">
    <location>
        <begin position="31"/>
        <end position="41"/>
    </location>
</feature>
<dbReference type="GO" id="GO:0008446">
    <property type="term" value="F:GDP-mannose 4,6-dehydratase activity"/>
    <property type="evidence" value="ECO:0007669"/>
    <property type="project" value="UniProtKB-EC"/>
</dbReference>
<keyword evidence="8" id="KW-1185">Reference proteome</keyword>
<dbReference type="Gene3D" id="3.90.25.10">
    <property type="entry name" value="UDP-galactose 4-epimerase, domain 1"/>
    <property type="match status" value="1"/>
</dbReference>
<evidence type="ECO:0000256" key="4">
    <source>
        <dbReference type="ARBA" id="ARBA00023239"/>
    </source>
</evidence>
<name>A0ABD3FGA5_9STRA</name>
<evidence type="ECO:0000313" key="8">
    <source>
        <dbReference type="Proteomes" id="UP001632037"/>
    </source>
</evidence>
<comment type="caution">
    <text evidence="7">The sequence shown here is derived from an EMBL/GenBank/DDBJ whole genome shotgun (WGS) entry which is preliminary data.</text>
</comment>
<dbReference type="PANTHER" id="PTHR43715:SF1">
    <property type="entry name" value="GDP-MANNOSE 4,6 DEHYDRATASE"/>
    <property type="match status" value="1"/>
</dbReference>
<dbReference type="HAMAP" id="MF_00955">
    <property type="entry name" value="GDP_Man_dehydratase"/>
    <property type="match status" value="1"/>
</dbReference>
<evidence type="ECO:0000256" key="5">
    <source>
        <dbReference type="SAM" id="MobiDB-lite"/>
    </source>
</evidence>
<dbReference type="InterPro" id="IPR016040">
    <property type="entry name" value="NAD(P)-bd_dom"/>
</dbReference>
<dbReference type="SUPFAM" id="SSF51735">
    <property type="entry name" value="NAD(P)-binding Rossmann-fold domains"/>
    <property type="match status" value="1"/>
</dbReference>
<dbReference type="Pfam" id="PF16363">
    <property type="entry name" value="GDP_Man_Dehyd"/>
    <property type="match status" value="1"/>
</dbReference>
<dbReference type="NCBIfam" id="TIGR01472">
    <property type="entry name" value="gmd"/>
    <property type="match status" value="1"/>
</dbReference>
<dbReference type="Proteomes" id="UP001632037">
    <property type="component" value="Unassembled WGS sequence"/>
</dbReference>
<evidence type="ECO:0000256" key="1">
    <source>
        <dbReference type="ARBA" id="ARBA00001937"/>
    </source>
</evidence>
<dbReference type="EMBL" id="JBIMZQ010000018">
    <property type="protein sequence ID" value="KAL3665970.1"/>
    <property type="molecule type" value="Genomic_DNA"/>
</dbReference>
<evidence type="ECO:0000256" key="3">
    <source>
        <dbReference type="ARBA" id="ARBA00011989"/>
    </source>
</evidence>
<protein>
    <recommendedName>
        <fullName evidence="3">GDP-mannose 4,6-dehydratase</fullName>
        <ecNumber evidence="3">4.2.1.47</ecNumber>
    </recommendedName>
</protein>
<dbReference type="InterPro" id="IPR036291">
    <property type="entry name" value="NAD(P)-bd_dom_sf"/>
</dbReference>
<feature type="region of interest" description="Disordered" evidence="5">
    <location>
        <begin position="1"/>
        <end position="49"/>
    </location>
</feature>
<reference evidence="7 8" key="1">
    <citation type="submission" date="2024-09" db="EMBL/GenBank/DDBJ databases">
        <title>Genome sequencing and assembly of Phytophthora oleae, isolate VK10A, causative agent of rot of olive drupes.</title>
        <authorList>
            <person name="Conti Taguali S."/>
            <person name="Riolo M."/>
            <person name="La Spada F."/>
            <person name="Cacciola S.O."/>
            <person name="Dionisio G."/>
        </authorList>
    </citation>
    <scope>NUCLEOTIDE SEQUENCE [LARGE SCALE GENOMIC DNA]</scope>
    <source>
        <strain evidence="7 8">VK10A</strain>
    </source>
</reference>
<organism evidence="7 8">
    <name type="scientific">Phytophthora oleae</name>
    <dbReference type="NCBI Taxonomy" id="2107226"/>
    <lineage>
        <taxon>Eukaryota</taxon>
        <taxon>Sar</taxon>
        <taxon>Stramenopiles</taxon>
        <taxon>Oomycota</taxon>
        <taxon>Peronosporomycetes</taxon>
        <taxon>Peronosporales</taxon>
        <taxon>Peronosporaceae</taxon>
        <taxon>Phytophthora</taxon>
    </lineage>
</organism>
<evidence type="ECO:0000313" key="7">
    <source>
        <dbReference type="EMBL" id="KAL3665970.1"/>
    </source>
</evidence>
<dbReference type="AlphaFoldDB" id="A0ABD3FGA5"/>
<accession>A0ABD3FGA5</accession>
<dbReference type="Gene3D" id="3.40.50.720">
    <property type="entry name" value="NAD(P)-binding Rossmann-like Domain"/>
    <property type="match status" value="1"/>
</dbReference>
<dbReference type="CDD" id="cd05260">
    <property type="entry name" value="GDP_MD_SDR_e"/>
    <property type="match status" value="1"/>
</dbReference>
<evidence type="ECO:0000256" key="2">
    <source>
        <dbReference type="ARBA" id="ARBA00009263"/>
    </source>
</evidence>
<feature type="domain" description="NAD(P)-binding" evidence="6">
    <location>
        <begin position="52"/>
        <end position="396"/>
    </location>
</feature>
<gene>
    <name evidence="7" type="ORF">V7S43_008768</name>
</gene>
<comment type="similarity">
    <text evidence="2">Belongs to the NAD(P)-dependent epimerase/dehydratase family. GDP-mannose 4,6-dehydratase subfamily.</text>
</comment>
<dbReference type="InterPro" id="IPR006368">
    <property type="entry name" value="GDP_Man_deHydtase"/>
</dbReference>
<comment type="cofactor">
    <cofactor evidence="1">
        <name>NADP(+)</name>
        <dbReference type="ChEBI" id="CHEBI:58349"/>
    </cofactor>
</comment>